<feature type="domain" description="Baseplate protein J-like barrel" evidence="2">
    <location>
        <begin position="90"/>
        <end position="162"/>
    </location>
</feature>
<reference evidence="5" key="1">
    <citation type="submission" date="2019-02" db="EMBL/GenBank/DDBJ databases">
        <authorList>
            <person name="Gruber-Vodicka R. H."/>
            <person name="Seah K. B. B."/>
        </authorList>
    </citation>
    <scope>NUCLEOTIDE SEQUENCE</scope>
    <source>
        <strain evidence="5">BECK_S313</strain>
    </source>
</reference>
<dbReference type="Pfam" id="PF26079">
    <property type="entry name" value="Baseplate_J_C"/>
    <property type="match status" value="1"/>
</dbReference>
<gene>
    <name evidence="5" type="ORF">BECKLPF1236B_GA0070989_11349</name>
</gene>
<accession>A0A450WM47</accession>
<comment type="similarity">
    <text evidence="1">Belongs to the Mu gp47/PBSX XkdT family.</text>
</comment>
<evidence type="ECO:0000256" key="1">
    <source>
        <dbReference type="ARBA" id="ARBA00038087"/>
    </source>
</evidence>
<evidence type="ECO:0000313" key="5">
    <source>
        <dbReference type="EMBL" id="VFK18121.1"/>
    </source>
</evidence>
<name>A0A450WM47_9GAMM</name>
<dbReference type="InterPro" id="IPR006949">
    <property type="entry name" value="Barrel_Baseplate_J-like"/>
</dbReference>
<sequence length="351" mass="36470">MTNIVLYERPDYPALAARIEADLAAVPAVLRGPLSASWARACHGQYGYLDWIDAQCSPLTCELARLHDWAALYGVDRLAATKAAGDCLATGAAGSTLLADAELRGTNGLDYGVSSATTLGAGTTAVAVVCLTDGSAGNLPAGQTLTLIDPAPGVDNTLAVAAAGLTGGAPEESVDAWRLRVAEEWRVVVTRGARSGKPDDYRYWARSAHPSVTTALVQPHLLGVGTLVVRPLCDTLTDRLPTQAVLDDVSAYLLKIAPSNADWRVVAPVKQPVTVAIHLLAGFDTQQNRTAIASALNAAVLTEASENSVLTVAEINGAIATVTNQYTLNAPDANIAVEAGKVLVLEGVAWS</sequence>
<evidence type="ECO:0000259" key="3">
    <source>
        <dbReference type="Pfam" id="PF26078"/>
    </source>
</evidence>
<dbReference type="AlphaFoldDB" id="A0A450WM47"/>
<dbReference type="PANTHER" id="PTHR37829">
    <property type="entry name" value="PHAGE-LIKE ELEMENT PBSX PROTEIN XKDT"/>
    <property type="match status" value="1"/>
</dbReference>
<evidence type="ECO:0000259" key="4">
    <source>
        <dbReference type="Pfam" id="PF26079"/>
    </source>
</evidence>
<dbReference type="InterPro" id="IPR058531">
    <property type="entry name" value="Baseplate_J_M"/>
</dbReference>
<dbReference type="EMBL" id="CAADFK010000134">
    <property type="protein sequence ID" value="VFK18121.1"/>
    <property type="molecule type" value="Genomic_DNA"/>
</dbReference>
<dbReference type="Pfam" id="PF26078">
    <property type="entry name" value="Baseplate_J_M"/>
    <property type="match status" value="1"/>
</dbReference>
<protein>
    <submittedName>
        <fullName evidence="5">Uncharacterized phage protein gp47/JayE</fullName>
    </submittedName>
</protein>
<dbReference type="PANTHER" id="PTHR37829:SF3">
    <property type="entry name" value="PROTEIN JAYE-RELATED"/>
    <property type="match status" value="1"/>
</dbReference>
<feature type="domain" description="Baseplate J-like central" evidence="3">
    <location>
        <begin position="194"/>
        <end position="267"/>
    </location>
</feature>
<dbReference type="InterPro" id="IPR058530">
    <property type="entry name" value="Baseplate_J-like_C"/>
</dbReference>
<evidence type="ECO:0000259" key="2">
    <source>
        <dbReference type="Pfam" id="PF04865"/>
    </source>
</evidence>
<dbReference type="InterPro" id="IPR052399">
    <property type="entry name" value="Phage_Baseplate_Assmbl_Protein"/>
</dbReference>
<organism evidence="5">
    <name type="scientific">Candidatus Kentrum sp. LPFa</name>
    <dbReference type="NCBI Taxonomy" id="2126335"/>
    <lineage>
        <taxon>Bacteria</taxon>
        <taxon>Pseudomonadati</taxon>
        <taxon>Pseudomonadota</taxon>
        <taxon>Gammaproteobacteria</taxon>
        <taxon>Candidatus Kentrum</taxon>
    </lineage>
</organism>
<dbReference type="Pfam" id="PF04865">
    <property type="entry name" value="Baseplate_J"/>
    <property type="match status" value="1"/>
</dbReference>
<proteinExistence type="inferred from homology"/>
<feature type="domain" description="Baseplate J-like C-terminal" evidence="4">
    <location>
        <begin position="273"/>
        <end position="351"/>
    </location>
</feature>